<keyword evidence="2 7" id="KW-0812">Transmembrane</keyword>
<keyword evidence="9" id="KW-1185">Reference proteome</keyword>
<dbReference type="InterPro" id="IPR039706">
    <property type="entry name" value="MINAR1-like"/>
</dbReference>
<comment type="similarity">
    <text evidence="1">Belongs to the MINAR family.</text>
</comment>
<protein>
    <submittedName>
        <fullName evidence="10">Major intrinsically disordered Notch2-binding receptor 1</fullName>
    </submittedName>
</protein>
<keyword evidence="4 7" id="KW-0472">Membrane</keyword>
<dbReference type="GeneID" id="103112673"/>
<evidence type="ECO:0000256" key="4">
    <source>
        <dbReference type="ARBA" id="ARBA00023136"/>
    </source>
</evidence>
<evidence type="ECO:0000259" key="8">
    <source>
        <dbReference type="Pfam" id="PF06789"/>
    </source>
</evidence>
<feature type="region of interest" description="Disordered" evidence="6">
    <location>
        <begin position="38"/>
        <end position="278"/>
    </location>
</feature>
<feature type="domain" description="Major intrinsically disordered Notch2-binding receptor 1-like C-terminal" evidence="8">
    <location>
        <begin position="471"/>
        <end position="623"/>
    </location>
</feature>
<dbReference type="Proteomes" id="UP001652624">
    <property type="component" value="Chromosome 20"/>
</dbReference>
<keyword evidence="3 7" id="KW-1133">Transmembrane helix</keyword>
<feature type="compositionally biased region" description="Polar residues" evidence="6">
    <location>
        <begin position="233"/>
        <end position="245"/>
    </location>
</feature>
<evidence type="ECO:0000256" key="3">
    <source>
        <dbReference type="ARBA" id="ARBA00022989"/>
    </source>
</evidence>
<dbReference type="PANTHER" id="PTHR31530">
    <property type="entry name" value="MAJOR INTRINSICALLY DISORDERED NOTCH2-BINDING RECEPTOR 1 MINAR1 FAMILY MEMBER"/>
    <property type="match status" value="1"/>
</dbReference>
<feature type="region of interest" description="Disordered" evidence="6">
    <location>
        <begin position="293"/>
        <end position="334"/>
    </location>
</feature>
<feature type="compositionally biased region" description="Basic and acidic residues" evidence="6">
    <location>
        <begin position="39"/>
        <end position="51"/>
    </location>
</feature>
<accession>A0ABM3WG48</accession>
<evidence type="ECO:0000256" key="7">
    <source>
        <dbReference type="SAM" id="Phobius"/>
    </source>
</evidence>
<dbReference type="RefSeq" id="XP_060035547.1">
    <property type="nucleotide sequence ID" value="XM_060179564.1"/>
</dbReference>
<proteinExistence type="inferred from homology"/>
<organism evidence="9 10">
    <name type="scientific">Erinaceus europaeus</name>
    <name type="common">Western European hedgehog</name>
    <dbReference type="NCBI Taxonomy" id="9365"/>
    <lineage>
        <taxon>Eukaryota</taxon>
        <taxon>Metazoa</taxon>
        <taxon>Chordata</taxon>
        <taxon>Craniata</taxon>
        <taxon>Vertebrata</taxon>
        <taxon>Euteleostomi</taxon>
        <taxon>Mammalia</taxon>
        <taxon>Eutheria</taxon>
        <taxon>Laurasiatheria</taxon>
        <taxon>Eulipotyphla</taxon>
        <taxon>Erinaceidae</taxon>
        <taxon>Erinaceinae</taxon>
        <taxon>Erinaceus</taxon>
    </lineage>
</organism>
<feature type="compositionally biased region" description="Low complexity" evidence="6">
    <location>
        <begin position="304"/>
        <end position="316"/>
    </location>
</feature>
<evidence type="ECO:0000313" key="10">
    <source>
        <dbReference type="RefSeq" id="XP_060035547.1"/>
    </source>
</evidence>
<sequence length="625" mass="66945">MPASQPDFLPGPGAKLRASSLDRLQALAPYGVGGARACEMQRTRFPTHPDSEPPSDPDSPPRGPQEPFPLAARPQRRGISSGGFPGPVPPSPGHLLLRGVPSVTHSFELPCCAPSPAPGPSRTKHESLDDLQASTYFGPPDARGPRQPPRHAARPAKSWSLNAEETPDHKRPACRRGASQEEPPRCPGPSAQTPSYLVAPLRPGPPEAPQDAQVASRPQKAFRDQGTGCLGAQLSSDTSSVGTQTEPPPRGVEPGHPRPHDGPGRRPSADSEDASEAISDIFRFLDELSLSGSTGLPPASCHASLGSLGPPLGSSGWCSPERPASPPQAPEDELRASVGQLVRRVGEVERRLEALAGVRREISQVLGRLQQLDHVARPPPTLSPQAGRLSSDVGAPRCTAHVERGASCHPDTGSHCGRPHTPAPGKSLPVRSCLHPLTTEPGQSSPPRDWRTITCPSHAARESWGPGDGKDWHHRVKEADRQYDTPPRHLPPREAFLVEQVFSPNARPSSLTVQLRGSPAYTDMRLTELSQVPRGPPCWSPEELSRHSGDKMKLAALDLQTQDSLNPNNVEYWMEDLYTPGYGSLLRHKEAKPRPHKACKMAALVAAAACTVVLVIVVPICTMKS</sequence>
<reference evidence="10" key="1">
    <citation type="submission" date="2025-08" db="UniProtKB">
        <authorList>
            <consortium name="RefSeq"/>
        </authorList>
    </citation>
    <scope>IDENTIFICATION</scope>
</reference>
<evidence type="ECO:0000256" key="1">
    <source>
        <dbReference type="ARBA" id="ARBA00006410"/>
    </source>
</evidence>
<comment type="subcellular location">
    <subcellularLocation>
        <location evidence="5">Endomembrane system</location>
        <topology evidence="5">Single-pass membrane protein</topology>
    </subcellularLocation>
</comment>
<feature type="compositionally biased region" description="Basic and acidic residues" evidence="6">
    <location>
        <begin position="253"/>
        <end position="269"/>
    </location>
</feature>
<evidence type="ECO:0000256" key="6">
    <source>
        <dbReference type="SAM" id="MobiDB-lite"/>
    </source>
</evidence>
<name>A0ABM3WG48_ERIEU</name>
<feature type="compositionally biased region" description="Pro residues" evidence="6">
    <location>
        <begin position="52"/>
        <end position="67"/>
    </location>
</feature>
<evidence type="ECO:0000256" key="5">
    <source>
        <dbReference type="ARBA" id="ARBA00037847"/>
    </source>
</evidence>
<dbReference type="PANTHER" id="PTHR31530:SF2">
    <property type="entry name" value="MAJOR INTRINSICALLY DISORDERED NOTCH2-BINDING RECEPTOR 1"/>
    <property type="match status" value="1"/>
</dbReference>
<keyword evidence="10" id="KW-0675">Receptor</keyword>
<feature type="transmembrane region" description="Helical" evidence="7">
    <location>
        <begin position="601"/>
        <end position="621"/>
    </location>
</feature>
<dbReference type="InterPro" id="IPR009626">
    <property type="entry name" value="MINAR1-like_C"/>
</dbReference>
<evidence type="ECO:0000256" key="2">
    <source>
        <dbReference type="ARBA" id="ARBA00022692"/>
    </source>
</evidence>
<dbReference type="Pfam" id="PF06789">
    <property type="entry name" value="MINAR1_C"/>
    <property type="match status" value="1"/>
</dbReference>
<gene>
    <name evidence="10" type="primary">MINAR1</name>
</gene>
<evidence type="ECO:0000313" key="9">
    <source>
        <dbReference type="Proteomes" id="UP001652624"/>
    </source>
</evidence>